<gene>
    <name evidence="13" type="primary">PEX6</name>
    <name evidence="13" type="ORF">SEPCBS119000_001574</name>
</gene>
<keyword evidence="6" id="KW-0067">ATP-binding</keyword>
<dbReference type="CDD" id="cd19527">
    <property type="entry name" value="RecA-like_PEX6_r2"/>
    <property type="match status" value="1"/>
</dbReference>
<dbReference type="PROSITE" id="PS00674">
    <property type="entry name" value="AAA"/>
    <property type="match status" value="1"/>
</dbReference>
<feature type="compositionally biased region" description="Basic and acidic residues" evidence="11">
    <location>
        <begin position="1524"/>
        <end position="1536"/>
    </location>
</feature>
<accession>A0ABP0DBG0</accession>
<feature type="compositionally biased region" description="Basic residues" evidence="11">
    <location>
        <begin position="14"/>
        <end position="25"/>
    </location>
</feature>
<feature type="compositionally biased region" description="Basic and acidic residues" evidence="11">
    <location>
        <begin position="1428"/>
        <end position="1437"/>
    </location>
</feature>
<organism evidence="13 14">
    <name type="scientific">Sporothrix epigloea</name>
    <dbReference type="NCBI Taxonomy" id="1892477"/>
    <lineage>
        <taxon>Eukaryota</taxon>
        <taxon>Fungi</taxon>
        <taxon>Dikarya</taxon>
        <taxon>Ascomycota</taxon>
        <taxon>Pezizomycotina</taxon>
        <taxon>Sordariomycetes</taxon>
        <taxon>Sordariomycetidae</taxon>
        <taxon>Ophiostomatales</taxon>
        <taxon>Ophiostomataceae</taxon>
        <taxon>Sporothrix</taxon>
    </lineage>
</organism>
<evidence type="ECO:0000256" key="10">
    <source>
        <dbReference type="ARBA" id="ARBA00048778"/>
    </source>
</evidence>
<dbReference type="Pfam" id="PF00004">
    <property type="entry name" value="AAA"/>
    <property type="match status" value="1"/>
</dbReference>
<name>A0ABP0DBG0_9PEZI</name>
<dbReference type="InterPro" id="IPR003960">
    <property type="entry name" value="ATPase_AAA_CS"/>
</dbReference>
<evidence type="ECO:0000256" key="11">
    <source>
        <dbReference type="SAM" id="MobiDB-lite"/>
    </source>
</evidence>
<evidence type="ECO:0000256" key="9">
    <source>
        <dbReference type="ARBA" id="ARBA00034920"/>
    </source>
</evidence>
<protein>
    <recommendedName>
        <fullName evidence="8">Peroxisomal ATPase PEX6</fullName>
    </recommendedName>
    <alternativeName>
        <fullName evidence="9">Peroxin-6</fullName>
    </alternativeName>
</protein>
<feature type="compositionally biased region" description="Polar residues" evidence="11">
    <location>
        <begin position="396"/>
        <end position="405"/>
    </location>
</feature>
<keyword evidence="4" id="KW-0547">Nucleotide-binding</keyword>
<dbReference type="InterPro" id="IPR003593">
    <property type="entry name" value="AAA+_ATPase"/>
</dbReference>
<dbReference type="Pfam" id="PF23120">
    <property type="entry name" value="PEX6_N"/>
    <property type="match status" value="1"/>
</dbReference>
<keyword evidence="3" id="KW-0962">Peroxisome biogenesis</keyword>
<dbReference type="InterPro" id="IPR050168">
    <property type="entry name" value="AAA_ATPase_domain"/>
</dbReference>
<feature type="region of interest" description="Disordered" evidence="11">
    <location>
        <begin position="1478"/>
        <end position="1536"/>
    </location>
</feature>
<dbReference type="InterPro" id="IPR056995">
    <property type="entry name" value="PEX6_4th_dom"/>
</dbReference>
<feature type="compositionally biased region" description="Acidic residues" evidence="11">
    <location>
        <begin position="344"/>
        <end position="355"/>
    </location>
</feature>
<feature type="region of interest" description="Disordered" evidence="11">
    <location>
        <begin position="1"/>
        <end position="27"/>
    </location>
</feature>
<evidence type="ECO:0000259" key="12">
    <source>
        <dbReference type="SMART" id="SM00382"/>
    </source>
</evidence>
<dbReference type="Proteomes" id="UP001642502">
    <property type="component" value="Unassembled WGS sequence"/>
</dbReference>
<feature type="region of interest" description="Disordered" evidence="11">
    <location>
        <begin position="296"/>
        <end position="360"/>
    </location>
</feature>
<dbReference type="SUPFAM" id="SSF52540">
    <property type="entry name" value="P-loop containing nucleoside triphosphate hydrolases"/>
    <property type="match status" value="2"/>
</dbReference>
<evidence type="ECO:0000256" key="4">
    <source>
        <dbReference type="ARBA" id="ARBA00022741"/>
    </source>
</evidence>
<dbReference type="PANTHER" id="PTHR23077:SF9">
    <property type="entry name" value="PEROXISOMAL ATPASE PEX6"/>
    <property type="match status" value="1"/>
</dbReference>
<dbReference type="Gene3D" id="3.40.50.300">
    <property type="entry name" value="P-loop containing nucleotide triphosphate hydrolases"/>
    <property type="match status" value="2"/>
</dbReference>
<keyword evidence="14" id="KW-1185">Reference proteome</keyword>
<evidence type="ECO:0000256" key="6">
    <source>
        <dbReference type="ARBA" id="ARBA00022840"/>
    </source>
</evidence>
<feature type="compositionally biased region" description="Polar residues" evidence="11">
    <location>
        <begin position="1"/>
        <end position="11"/>
    </location>
</feature>
<evidence type="ECO:0000256" key="7">
    <source>
        <dbReference type="ARBA" id="ARBA00023136"/>
    </source>
</evidence>
<dbReference type="InterPro" id="IPR047533">
    <property type="entry name" value="RecA-like_PEX6_r2"/>
</dbReference>
<dbReference type="PANTHER" id="PTHR23077">
    <property type="entry name" value="AAA-FAMILY ATPASE"/>
    <property type="match status" value="1"/>
</dbReference>
<dbReference type="InterPro" id="IPR003959">
    <property type="entry name" value="ATPase_AAA_core"/>
</dbReference>
<proteinExistence type="inferred from homology"/>
<evidence type="ECO:0000256" key="3">
    <source>
        <dbReference type="ARBA" id="ARBA00022593"/>
    </source>
</evidence>
<comment type="subcellular location">
    <subcellularLocation>
        <location evidence="1">Membrane</location>
    </subcellularLocation>
</comment>
<evidence type="ECO:0000256" key="8">
    <source>
        <dbReference type="ARBA" id="ARBA00034811"/>
    </source>
</evidence>
<dbReference type="Gene3D" id="1.10.8.60">
    <property type="match status" value="2"/>
</dbReference>
<evidence type="ECO:0000256" key="5">
    <source>
        <dbReference type="ARBA" id="ARBA00022801"/>
    </source>
</evidence>
<feature type="region of interest" description="Disordered" evidence="11">
    <location>
        <begin position="1428"/>
        <end position="1463"/>
    </location>
</feature>
<keyword evidence="5" id="KW-0378">Hydrolase</keyword>
<comment type="similarity">
    <text evidence="2">Belongs to the AAA ATPase family.</text>
</comment>
<sequence length="1536" mass="164439">MSHPSHSSDGQSLGHRHRRRRRRRLDKPPVNARLVLDDHVRGDVGILSEDLFADLFPHLYRQEQQQKDSTDGFGAALARATSSSTATTSSIVEPEIYHVAMAPWAPSVSVESAEWTIVPVAKSSALAPSTVQFSPSSLALQSFAAILQQVAPSKFASHNRRGIEILLLDVEAVALDTVFVNLEGELSKRLEAGEGTFYREHPNTPTLLAARDASKGNNSKPLSGEHQLTAALRVALSTLQVVHSGDLFPLPLPPHPITHVPPTPGKVIFCEPVAQGILASSTRIIVSRGRLHNKGRRNRNVDLAPITPSRKHGVSEDEGDDTANDQFFSATEEGTRTGTGTDAPAEESDATESEVDLSSVEHDYDIENESGGEISDDSMDEMISLQAPTLPATLASGVSTLQPGSPMTIGRGRRTNGVVTPGSVFSSYTATTARPDRPHGRLFKAQGLTAPISPEILHPKPGADDDDEARVYVDVNNLTRIGCFSGDWVRLEEAEEPPANGFGRFALGSFGEPSDDEPNWRPVRVFGLPEGYAKRPVTRIPSAKHEKGGRRPSFFESQIQPHLSPLAYLSPILLANMQSTPYLRLSPLRAPSTSLARHGSHGRSSKMAAASQPPFAQKVILQQVRTPVSIEKSVQTAVVAGLKTHFERKLRIVKIGDTIAIPIDAQLGRTMNEMLLSDETAAVAEILALTGGVKDAASTASGTLGSSSNSQAVASSTASAQALGSAANMPGKPSLQADDVAWYKVTHVQPQPATQLQQRQNLGDDDQEEESAWGTAVACVDISTTHLEQLGTTTSRIPGIQSSNWPYYLGLLQPPRRYGDRAASAIVEPDRKESSPLRRQLRELVAAATSRRAVHLGMPPIAILLVSTQRHIGKAWMAVNACADVGLHTFSVDAYDIINEAGAGGGDAKTEGVLRGRASLAMSCGPSCCALLIRHVEALTADRMVSSMKGVLADARVLIATTTAADKIPDGVRSLFTHEMEMHAPDETERQSILRNIISDRALVLHPEVDLASVALKTAALVAGDLVDVVERALVCRQSRLEALVAEQSRRLALGDPGDMGPDPEQPLHSKMLTLRDVQVAGGAAVRGLTKVDFDSAVDAARKNFADAIGAPKIPNVSWEDVGGLDNVKDVVTETIQLPLERPELFAKGMKKRSGILFYGPPGTGKTLLAKAIATEYSLNFFSVKGPELLNMYIGESEANVRRVFQRARDARPCVVFFDELDSVAPKRGNQGDSGGVMDRIVSQLLAELDGMSGGSGDGDDDGPGAGSGGVFVIGATNRPDLLDQALLRPGRFDTMLYLGVSDTHDKQLRILEALTRKFALHPSVSLRSIAQQLPFTYTGADFYALCSDAMLKAVTRQASAVEAKIAAMTGSGKPAMSTAFYFDHFATPEDVDVLVTERDFLEANGELVPSISAGELAHYERVRATFEGQKKDDKTKAAPRVASAADASPAGSTSHLAKYTARKGKGKDKASWFSDLDEVSERNASGHDSSGSDNHGGAGSTAFQGRVKDKGKGKAPADVPGFEDQHASDDEELYR</sequence>
<reference evidence="13 14" key="1">
    <citation type="submission" date="2024-01" db="EMBL/GenBank/DDBJ databases">
        <authorList>
            <person name="Allen C."/>
            <person name="Tagirdzhanova G."/>
        </authorList>
    </citation>
    <scope>NUCLEOTIDE SEQUENCE [LARGE SCALE GENOMIC DNA]</scope>
    <source>
        <strain evidence="13 14">CBS 119000</strain>
    </source>
</reference>
<dbReference type="EMBL" id="CAWUON010000012">
    <property type="protein sequence ID" value="CAK7265553.1"/>
    <property type="molecule type" value="Genomic_DNA"/>
</dbReference>
<feature type="domain" description="AAA+ ATPase" evidence="12">
    <location>
        <begin position="1152"/>
        <end position="1303"/>
    </location>
</feature>
<keyword evidence="7" id="KW-0472">Membrane</keyword>
<evidence type="ECO:0000313" key="13">
    <source>
        <dbReference type="EMBL" id="CAK7265553.1"/>
    </source>
</evidence>
<comment type="caution">
    <text evidence="13">The sequence shown here is derived from an EMBL/GenBank/DDBJ whole genome shotgun (WGS) entry which is preliminary data.</text>
</comment>
<feature type="compositionally biased region" description="Low complexity" evidence="11">
    <location>
        <begin position="1439"/>
        <end position="1455"/>
    </location>
</feature>
<dbReference type="SMART" id="SM00382">
    <property type="entry name" value="AAA"/>
    <property type="match status" value="1"/>
</dbReference>
<dbReference type="InterPro" id="IPR027417">
    <property type="entry name" value="P-loop_NTPase"/>
</dbReference>
<evidence type="ECO:0000256" key="2">
    <source>
        <dbReference type="ARBA" id="ARBA00006914"/>
    </source>
</evidence>
<feature type="region of interest" description="Disordered" evidence="11">
    <location>
        <begin position="396"/>
        <end position="421"/>
    </location>
</feature>
<evidence type="ECO:0000313" key="14">
    <source>
        <dbReference type="Proteomes" id="UP001642502"/>
    </source>
</evidence>
<dbReference type="Pfam" id="PF23315">
    <property type="entry name" value="PEX6_4th"/>
    <property type="match status" value="1"/>
</dbReference>
<comment type="catalytic activity">
    <reaction evidence="10">
        <text>ATP + H2O = ADP + phosphate + H(+)</text>
        <dbReference type="Rhea" id="RHEA:13065"/>
        <dbReference type="ChEBI" id="CHEBI:15377"/>
        <dbReference type="ChEBI" id="CHEBI:15378"/>
        <dbReference type="ChEBI" id="CHEBI:30616"/>
        <dbReference type="ChEBI" id="CHEBI:43474"/>
        <dbReference type="ChEBI" id="CHEBI:456216"/>
    </reaction>
    <physiologicalReaction direction="left-to-right" evidence="10">
        <dbReference type="Rhea" id="RHEA:13066"/>
    </physiologicalReaction>
</comment>
<evidence type="ECO:0000256" key="1">
    <source>
        <dbReference type="ARBA" id="ARBA00004370"/>
    </source>
</evidence>